<dbReference type="GO" id="GO:0004497">
    <property type="term" value="F:monooxygenase activity"/>
    <property type="evidence" value="ECO:0007669"/>
    <property type="project" value="UniProtKB-KW"/>
</dbReference>
<protein>
    <submittedName>
        <fullName evidence="2">Antibiotic biosynthesis monooxygenase</fullName>
    </submittedName>
</protein>
<dbReference type="InterPro" id="IPR007138">
    <property type="entry name" value="ABM_dom"/>
</dbReference>
<evidence type="ECO:0000313" key="2">
    <source>
        <dbReference type="EMBL" id="XDK26489.1"/>
    </source>
</evidence>
<evidence type="ECO:0000259" key="1">
    <source>
        <dbReference type="Pfam" id="PF03992"/>
    </source>
</evidence>
<dbReference type="InterPro" id="IPR011008">
    <property type="entry name" value="Dimeric_a/b-barrel"/>
</dbReference>
<gene>
    <name evidence="2" type="ORF">AB0763_15720</name>
</gene>
<dbReference type="RefSeq" id="WP_306099394.1">
    <property type="nucleotide sequence ID" value="NZ_CP162602.1"/>
</dbReference>
<dbReference type="KEGG" id="vih:AB0763_15720"/>
<dbReference type="Pfam" id="PF03992">
    <property type="entry name" value="ABM"/>
    <property type="match status" value="1"/>
</dbReference>
<dbReference type="AlphaFoldDB" id="A0AB39HIC5"/>
<proteinExistence type="predicted"/>
<keyword evidence="2" id="KW-0560">Oxidoreductase</keyword>
<sequence length="91" mass="10698">MTKIILKGFILVPCEDLQIVEQELPTHTKLTLEEDGCLAFSVTKNKANPNRFDVYEVFTDRQAFDQHQIRVKHSYWGQVTANVERHYEIFD</sequence>
<accession>A0AB39HIC5</accession>
<keyword evidence="2" id="KW-0614">Plasmid</keyword>
<keyword evidence="2" id="KW-0503">Monooxygenase</keyword>
<feature type="domain" description="ABM" evidence="1">
    <location>
        <begin position="12"/>
        <end position="68"/>
    </location>
</feature>
<dbReference type="SUPFAM" id="SSF54909">
    <property type="entry name" value="Dimeric alpha+beta barrel"/>
    <property type="match status" value="1"/>
</dbReference>
<geneLocation type="plasmid" evidence="2">
    <name>p-HB236076</name>
</geneLocation>
<reference evidence="2" key="1">
    <citation type="submission" date="2024-07" db="EMBL/GenBank/DDBJ databases">
        <title>Genome Analysis of a Potential Novel Vibrio Species Secreting pH- and Thermo-stable Alginate Lyase and its Application in Producing Alginate Oligosaccharides.</title>
        <authorList>
            <person name="Huang H."/>
            <person name="Bao K."/>
        </authorList>
    </citation>
    <scope>NUCLEOTIDE SEQUENCE</scope>
    <source>
        <strain evidence="2">HB236076</strain>
        <plasmid evidence="2">p-HB236076</plasmid>
    </source>
</reference>
<dbReference type="EMBL" id="CP162602">
    <property type="protein sequence ID" value="XDK26489.1"/>
    <property type="molecule type" value="Genomic_DNA"/>
</dbReference>
<dbReference type="Gene3D" id="3.30.70.100">
    <property type="match status" value="1"/>
</dbReference>
<organism evidence="2">
    <name type="scientific">Vibrio sp. HB236076</name>
    <dbReference type="NCBI Taxonomy" id="3232307"/>
    <lineage>
        <taxon>Bacteria</taxon>
        <taxon>Pseudomonadati</taxon>
        <taxon>Pseudomonadota</taxon>
        <taxon>Gammaproteobacteria</taxon>
        <taxon>Vibrionales</taxon>
        <taxon>Vibrionaceae</taxon>
        <taxon>Vibrio</taxon>
    </lineage>
</organism>
<name>A0AB39HIC5_9VIBR</name>